<feature type="domain" description="Tubulin/FtsZ 2-layer sandwich" evidence="9">
    <location>
        <begin position="229"/>
        <end position="347"/>
    </location>
</feature>
<feature type="binding site" evidence="4">
    <location>
        <begin position="130"/>
        <end position="132"/>
    </location>
    <ligand>
        <name>GTP</name>
        <dbReference type="ChEBI" id="CHEBI:37565"/>
    </ligand>
</feature>
<evidence type="ECO:0000256" key="6">
    <source>
        <dbReference type="RuleBase" id="RU000631"/>
    </source>
</evidence>
<dbReference type="InterPro" id="IPR000158">
    <property type="entry name" value="Cell_div_FtsZ"/>
</dbReference>
<dbReference type="InterPro" id="IPR020805">
    <property type="entry name" value="Cell_div_FtsZ_CS"/>
</dbReference>
<sequence length="421" mass="44219">MKLHILEDNAATGDPAAEPHTTGDAHIRSGTSPTVITVVGVGGGGSNAVNRMIETGLLDVNFIAMNTDQQALHGSMSKIQVALGQKLTGGLGAGGNPEVGEHAAQEDTERIRELLGGSDMVFITAGMGGGTGTGAAPVIAQVAKELGILTVAVVTKPFHFEGIRKQKIAQGGIDKLREHVDTLITIPNQHLLSIVEKNTPIRQAFLVADDVLRQGVQGISDLITQEGDINIDFADVRTIMMGKGDAIMGIGIGTGANRAVDAATNAINNPLLEDANIEGAKGLLVNVSGGSNFALNEYQEVMDIITANADDDALIIAGTGVDERLGEELKVTVIATGFYQSSSRSAGIRSTAPEQTVEEEASDESQSGSSAYISLNDWNKMTGKSDARPAPEAGGHTSRHYNDDELDIPAYIRHQRNKNRD</sequence>
<dbReference type="GO" id="GO:0005737">
    <property type="term" value="C:cytoplasm"/>
    <property type="evidence" value="ECO:0007669"/>
    <property type="project" value="UniProtKB-SubCell"/>
</dbReference>
<gene>
    <name evidence="4" type="primary">ftsZ</name>
    <name evidence="10" type="ORF">L21SP2_1163</name>
</gene>
<dbReference type="InterPro" id="IPR003008">
    <property type="entry name" value="Tubulin_FtsZ_GTPase"/>
</dbReference>
<dbReference type="RefSeq" id="WP_024267490.1">
    <property type="nucleotide sequence ID" value="NC_023035.1"/>
</dbReference>
<dbReference type="Gene3D" id="3.30.1330.20">
    <property type="entry name" value="Tubulin/FtsZ, C-terminal domain"/>
    <property type="match status" value="1"/>
</dbReference>
<dbReference type="InterPro" id="IPR037103">
    <property type="entry name" value="Tubulin/FtsZ-like_C"/>
</dbReference>
<evidence type="ECO:0000256" key="3">
    <source>
        <dbReference type="ARBA" id="ARBA00023134"/>
    </source>
</evidence>
<dbReference type="NCBIfam" id="TIGR00065">
    <property type="entry name" value="ftsZ"/>
    <property type="match status" value="1"/>
</dbReference>
<dbReference type="OrthoDB" id="9813375at2"/>
<dbReference type="SMART" id="SM00864">
    <property type="entry name" value="Tubulin"/>
    <property type="match status" value="1"/>
</dbReference>
<dbReference type="KEGG" id="slr:L21SP2_1163"/>
<dbReference type="InterPro" id="IPR008280">
    <property type="entry name" value="Tub_FtsZ_C"/>
</dbReference>
<dbReference type="GO" id="GO:0005525">
    <property type="term" value="F:GTP binding"/>
    <property type="evidence" value="ECO:0007669"/>
    <property type="project" value="UniProtKB-UniRule"/>
</dbReference>
<dbReference type="PANTHER" id="PTHR30314:SF3">
    <property type="entry name" value="MITOCHONDRIAL DIVISION PROTEIN FSZA"/>
    <property type="match status" value="1"/>
</dbReference>
<dbReference type="Proteomes" id="UP000018680">
    <property type="component" value="Chromosome"/>
</dbReference>
<feature type="region of interest" description="Disordered" evidence="7">
    <location>
        <begin position="344"/>
        <end position="421"/>
    </location>
</feature>
<dbReference type="STRING" id="1307761.L21SP2_1163"/>
<evidence type="ECO:0000256" key="1">
    <source>
        <dbReference type="ARBA" id="ARBA00009690"/>
    </source>
</evidence>
<proteinExistence type="inferred from homology"/>
<dbReference type="SUPFAM" id="SSF52490">
    <property type="entry name" value="Tubulin nucleotide-binding domain-like"/>
    <property type="match status" value="1"/>
</dbReference>
<dbReference type="PRINTS" id="PR00423">
    <property type="entry name" value="CELLDVISFTSZ"/>
</dbReference>
<accession>V5WHD2</accession>
<feature type="binding site" evidence="4">
    <location>
        <begin position="43"/>
        <end position="47"/>
    </location>
    <ligand>
        <name>GTP</name>
        <dbReference type="ChEBI" id="CHEBI:37565"/>
    </ligand>
</feature>
<reference evidence="10 11" key="1">
    <citation type="journal article" date="2015" name="Stand. Genomic Sci.">
        <title>Complete genome sequence and description of Salinispira pacifica gen. nov., sp. nov., a novel spirochaete isolated form a hypersaline microbial mat.</title>
        <authorList>
            <person name="Ben Hania W."/>
            <person name="Joseph M."/>
            <person name="Schumann P."/>
            <person name="Bunk B."/>
            <person name="Fiebig A."/>
            <person name="Sproer C."/>
            <person name="Klenk H.P."/>
            <person name="Fardeau M.L."/>
            <person name="Spring S."/>
        </authorList>
    </citation>
    <scope>NUCLEOTIDE SEQUENCE [LARGE SCALE GENOMIC DNA]</scope>
    <source>
        <strain evidence="10 11">L21-RPul-D2</strain>
    </source>
</reference>
<dbReference type="GO" id="GO:0032153">
    <property type="term" value="C:cell division site"/>
    <property type="evidence" value="ECO:0007669"/>
    <property type="project" value="UniProtKB-UniRule"/>
</dbReference>
<dbReference type="Pfam" id="PF12327">
    <property type="entry name" value="FtsZ_C"/>
    <property type="match status" value="1"/>
</dbReference>
<feature type="compositionally biased region" description="Polar residues" evidence="7">
    <location>
        <begin position="364"/>
        <end position="379"/>
    </location>
</feature>
<dbReference type="InterPro" id="IPR045061">
    <property type="entry name" value="FtsZ/CetZ"/>
</dbReference>
<dbReference type="Gene3D" id="3.40.50.1440">
    <property type="entry name" value="Tubulin/FtsZ, GTPase domain"/>
    <property type="match status" value="1"/>
</dbReference>
<protein>
    <recommendedName>
        <fullName evidence="4 5">Cell division protein FtsZ</fullName>
    </recommendedName>
</protein>
<dbReference type="Pfam" id="PF00091">
    <property type="entry name" value="Tubulin"/>
    <property type="match status" value="1"/>
</dbReference>
<dbReference type="GO" id="GO:0051258">
    <property type="term" value="P:protein polymerization"/>
    <property type="evidence" value="ECO:0007669"/>
    <property type="project" value="UniProtKB-UniRule"/>
</dbReference>
<dbReference type="FunFam" id="3.40.50.1440:FF:000001">
    <property type="entry name" value="Cell division protein FtsZ"/>
    <property type="match status" value="1"/>
</dbReference>
<keyword evidence="3 4" id="KW-0342">GTP-binding</keyword>
<dbReference type="eggNOG" id="COG0206">
    <property type="taxonomic scope" value="Bacteria"/>
</dbReference>
<dbReference type="HAMAP" id="MF_00909">
    <property type="entry name" value="FtsZ"/>
    <property type="match status" value="1"/>
</dbReference>
<keyword evidence="11" id="KW-1185">Reference proteome</keyword>
<dbReference type="SUPFAM" id="SSF55307">
    <property type="entry name" value="Tubulin C-terminal domain-like"/>
    <property type="match status" value="1"/>
</dbReference>
<evidence type="ECO:0000256" key="7">
    <source>
        <dbReference type="SAM" id="MobiDB-lite"/>
    </source>
</evidence>
<dbReference type="PATRIC" id="fig|1307761.3.peg.1158"/>
<dbReference type="GO" id="GO:0003924">
    <property type="term" value="F:GTPase activity"/>
    <property type="evidence" value="ECO:0007669"/>
    <property type="project" value="UniProtKB-UniRule"/>
</dbReference>
<keyword evidence="4 6" id="KW-0717">Septation</keyword>
<dbReference type="PROSITE" id="PS01135">
    <property type="entry name" value="FTSZ_2"/>
    <property type="match status" value="1"/>
</dbReference>
<evidence type="ECO:0000256" key="5">
    <source>
        <dbReference type="NCBIfam" id="TIGR00065"/>
    </source>
</evidence>
<dbReference type="CDD" id="cd02201">
    <property type="entry name" value="FtsZ_type1"/>
    <property type="match status" value="1"/>
</dbReference>
<dbReference type="InterPro" id="IPR036525">
    <property type="entry name" value="Tubulin/FtsZ_GTPase_sf"/>
</dbReference>
<evidence type="ECO:0000313" key="10">
    <source>
        <dbReference type="EMBL" id="AHC14566.1"/>
    </source>
</evidence>
<evidence type="ECO:0000256" key="2">
    <source>
        <dbReference type="ARBA" id="ARBA00022741"/>
    </source>
</evidence>
<evidence type="ECO:0000256" key="4">
    <source>
        <dbReference type="HAMAP-Rule" id="MF_00909"/>
    </source>
</evidence>
<dbReference type="SMART" id="SM00865">
    <property type="entry name" value="Tubulin_C"/>
    <property type="match status" value="1"/>
</dbReference>
<dbReference type="InterPro" id="IPR018316">
    <property type="entry name" value="Tubulin/FtsZ_2-layer-sand-dom"/>
</dbReference>
<evidence type="ECO:0000259" key="8">
    <source>
        <dbReference type="SMART" id="SM00864"/>
    </source>
</evidence>
<feature type="binding site" evidence="4">
    <location>
        <position position="209"/>
    </location>
    <ligand>
        <name>GTP</name>
        <dbReference type="ChEBI" id="CHEBI:37565"/>
    </ligand>
</feature>
<feature type="domain" description="Tubulin/FtsZ GTPase" evidence="8">
    <location>
        <begin position="35"/>
        <end position="227"/>
    </location>
</feature>
<comment type="subunit">
    <text evidence="4">Homodimer. Polymerizes to form a dynamic ring structure in a strictly GTP-dependent manner. Interacts directly with several other division proteins.</text>
</comment>
<dbReference type="HOGENOM" id="CLU_024865_0_1_12"/>
<comment type="similarity">
    <text evidence="1 4 6">Belongs to the FtsZ family.</text>
</comment>
<dbReference type="GO" id="GO:0043093">
    <property type="term" value="P:FtsZ-dependent cytokinesis"/>
    <property type="evidence" value="ECO:0007669"/>
    <property type="project" value="UniProtKB-UniRule"/>
</dbReference>
<keyword evidence="4" id="KW-0963">Cytoplasm</keyword>
<dbReference type="PROSITE" id="PS01134">
    <property type="entry name" value="FTSZ_1"/>
    <property type="match status" value="1"/>
</dbReference>
<evidence type="ECO:0000259" key="9">
    <source>
        <dbReference type="SMART" id="SM00865"/>
    </source>
</evidence>
<keyword evidence="4 6" id="KW-0131">Cell cycle</keyword>
<dbReference type="EMBL" id="CP006939">
    <property type="protein sequence ID" value="AHC14566.1"/>
    <property type="molecule type" value="Genomic_DNA"/>
</dbReference>
<dbReference type="InterPro" id="IPR024757">
    <property type="entry name" value="FtsZ_C"/>
</dbReference>
<keyword evidence="2 4" id="KW-0547">Nucleotide-binding</keyword>
<organism evidence="10 11">
    <name type="scientific">Salinispira pacifica</name>
    <dbReference type="NCBI Taxonomy" id="1307761"/>
    <lineage>
        <taxon>Bacteria</taxon>
        <taxon>Pseudomonadati</taxon>
        <taxon>Spirochaetota</taxon>
        <taxon>Spirochaetia</taxon>
        <taxon>Spirochaetales</taxon>
        <taxon>Spirochaetaceae</taxon>
        <taxon>Salinispira</taxon>
    </lineage>
</organism>
<dbReference type="PANTHER" id="PTHR30314">
    <property type="entry name" value="CELL DIVISION PROTEIN FTSZ-RELATED"/>
    <property type="match status" value="1"/>
</dbReference>
<keyword evidence="4 6" id="KW-0132">Cell division</keyword>
<name>V5WHD2_9SPIO</name>
<dbReference type="GO" id="GO:0000917">
    <property type="term" value="P:division septum assembly"/>
    <property type="evidence" value="ECO:0007669"/>
    <property type="project" value="UniProtKB-KW"/>
</dbReference>
<comment type="subcellular location">
    <subcellularLocation>
        <location evidence="4">Cytoplasm</location>
    </subcellularLocation>
    <text evidence="4">Assembles at midcell at the inner surface of the cytoplasmic membrane.</text>
</comment>
<evidence type="ECO:0000313" key="11">
    <source>
        <dbReference type="Proteomes" id="UP000018680"/>
    </source>
</evidence>
<feature type="binding site" evidence="4">
    <location>
        <position position="161"/>
    </location>
    <ligand>
        <name>GTP</name>
        <dbReference type="ChEBI" id="CHEBI:37565"/>
    </ligand>
</feature>
<dbReference type="AlphaFoldDB" id="V5WHD2"/>
<feature type="region of interest" description="Disordered" evidence="7">
    <location>
        <begin position="1"/>
        <end position="30"/>
    </location>
</feature>
<comment type="function">
    <text evidence="4 6">Essential cell division protein that forms a contractile ring structure (Z ring) at the future cell division site. The regulation of the ring assembly controls the timing and the location of cell division. One of the functions of the FtsZ ring is to recruit other cell division proteins to the septum to produce a new cell wall between the dividing cells. Binds GTP and shows GTPase activity.</text>
</comment>
<feature type="binding site" evidence="4">
    <location>
        <position position="165"/>
    </location>
    <ligand>
        <name>GTP</name>
        <dbReference type="ChEBI" id="CHEBI:37565"/>
    </ligand>
</feature>